<organism evidence="12 13">
    <name type="scientific">Prochlorococcus marinus subsp. pastoris (strain CCMP1986 / NIES-2087 / MED4)</name>
    <dbReference type="NCBI Taxonomy" id="59919"/>
    <lineage>
        <taxon>Bacteria</taxon>
        <taxon>Bacillati</taxon>
        <taxon>Cyanobacteriota</taxon>
        <taxon>Cyanophyceae</taxon>
        <taxon>Synechococcales</taxon>
        <taxon>Prochlorococcaceae</taxon>
        <taxon>Prochlorococcus</taxon>
    </lineage>
</organism>
<evidence type="ECO:0000256" key="5">
    <source>
        <dbReference type="ARBA" id="ARBA00022833"/>
    </source>
</evidence>
<dbReference type="InterPro" id="IPR045666">
    <property type="entry name" value="OpdA_N"/>
</dbReference>
<dbReference type="HOGENOM" id="CLU_001805_4_1_3"/>
<dbReference type="STRING" id="59919.PMM0593"/>
<dbReference type="PANTHER" id="PTHR11804">
    <property type="entry name" value="PROTEASE M3 THIMET OLIGOPEPTIDASE-RELATED"/>
    <property type="match status" value="1"/>
</dbReference>
<gene>
    <name evidence="12" type="ordered locus">PMM0593</name>
</gene>
<dbReference type="GO" id="GO:0005829">
    <property type="term" value="C:cytosol"/>
    <property type="evidence" value="ECO:0007669"/>
    <property type="project" value="UniProtKB-ARBA"/>
</dbReference>
<evidence type="ECO:0000259" key="11">
    <source>
        <dbReference type="Pfam" id="PF19310"/>
    </source>
</evidence>
<dbReference type="GO" id="GO:0046872">
    <property type="term" value="F:metal ion binding"/>
    <property type="evidence" value="ECO:0007669"/>
    <property type="project" value="UniProtKB-UniRule"/>
</dbReference>
<dbReference type="OrthoDB" id="9773538at2"/>
<dbReference type="CDD" id="cd06456">
    <property type="entry name" value="M3A_DCP"/>
    <property type="match status" value="1"/>
</dbReference>
<reference evidence="12 13" key="1">
    <citation type="journal article" date="2003" name="Nature">
        <title>Genome divergence in two Prochlorococcus ecotypes reflects oceanic niche differentiation.</title>
        <authorList>
            <person name="Rocap G."/>
            <person name="Larimer F.W."/>
            <person name="Lamerdin J.E."/>
            <person name="Malfatti S."/>
            <person name="Chain P."/>
            <person name="Ahlgren N.A."/>
            <person name="Arellano A."/>
            <person name="Coleman M."/>
            <person name="Hauser L."/>
            <person name="Hess W.R."/>
            <person name="Johnson Z.I."/>
            <person name="Land M.L."/>
            <person name="Lindell D."/>
            <person name="Post A.F."/>
            <person name="Regala W."/>
            <person name="Shah M."/>
            <person name="Shaw S.L."/>
            <person name="Steglich C."/>
            <person name="Sullivan M.B."/>
            <person name="Ting C.S."/>
            <person name="Tolonen A."/>
            <person name="Webb E.A."/>
            <person name="Zinser E.R."/>
            <person name="Chisholm S.W."/>
        </authorList>
    </citation>
    <scope>NUCLEOTIDE SEQUENCE [LARGE SCALE GENOMIC DNA]</scope>
    <source>
        <strain evidence="13">CCMP1986 / NIES-2087 / MED4</strain>
    </source>
</reference>
<evidence type="ECO:0000256" key="7">
    <source>
        <dbReference type="ARBA" id="ARBA00024603"/>
    </source>
</evidence>
<evidence type="ECO:0000256" key="1">
    <source>
        <dbReference type="ARBA" id="ARBA00006040"/>
    </source>
</evidence>
<evidence type="ECO:0000259" key="10">
    <source>
        <dbReference type="Pfam" id="PF01432"/>
    </source>
</evidence>
<evidence type="ECO:0000313" key="13">
    <source>
        <dbReference type="Proteomes" id="UP000001026"/>
    </source>
</evidence>
<accession>Q7V290</accession>
<comment type="cofactor">
    <cofactor evidence="9">
        <name>Zn(2+)</name>
        <dbReference type="ChEBI" id="CHEBI:29105"/>
    </cofactor>
    <text evidence="9">Binds 1 zinc ion.</text>
</comment>
<dbReference type="PANTHER" id="PTHR11804:SF83">
    <property type="entry name" value="LD37516P"/>
    <property type="match status" value="1"/>
</dbReference>
<comment type="similarity">
    <text evidence="1 9">Belongs to the peptidase M3 family.</text>
</comment>
<dbReference type="InterPro" id="IPR024077">
    <property type="entry name" value="Neurolysin/TOP_dom2"/>
</dbReference>
<dbReference type="EMBL" id="BX548174">
    <property type="protein sequence ID" value="CAE19052.1"/>
    <property type="molecule type" value="Genomic_DNA"/>
</dbReference>
<dbReference type="RefSeq" id="WP_011132227.1">
    <property type="nucleotide sequence ID" value="NC_005072.1"/>
</dbReference>
<dbReference type="EC" id="3.4.24.70" evidence="8"/>
<sequence>METSIFNYGELPEFNKFSSDRINQEFPGVIEKINLDFKKIEKFLSNYLEQENLEWDKVINPLNEVNEILRWSWGVISHLNGVKNSESLREIYSKFLPEIINLSNKFGQSKIIYSALLKLKKTNDFDEIKNRILEKEILEMEHRGISLNTDTQKEFNVISEKLGKLSTKFSNNVLDATNSWSLILNDKSQIDGVPERVLELMSISAHKSLNKEGEADAKNGPWRLSLDIPTYTAFMTYASDRNLREKLYKAFVSRASHGEKNNSQIIEEILSLRTKQAKLLGYESWAELSLSTKMAKEINNVEKLLEEIRKPAFKTAKNELVRLNKFSKDNGFPNSENLQSWDISYWSELLRKEKLNLDQESLRPWFPLNDVLKGLFKLSEKLFDIKVIEAINEAPIWNDDVLFFNILNKDDKKIASFYLDPYSRPESKRGGAWMDECLNRNNIGRITLPVAYLVCNQTPPSKDKPSLMSFDEVQTLFHEFGHGLQHMLTTVNLPQAAGINNVEWDAVELPSQFMENWCFHKNTLLNIAKHYKTGEKLSDENFEKLVKNRTFNCGMATLRQLHFAITDIRLHSNINSNQGKNSDEIRKEIARNTTVIEPIREDKFLCCFSHIFAGGYSAGYYSYKWAEVLSADAFSMFEEADLENNQNIKVIGKKFKDTILSLGGSFSPLEVFKLFRGREPKTDSLIRHLGLSSVN</sequence>
<dbReference type="Proteomes" id="UP000001026">
    <property type="component" value="Chromosome"/>
</dbReference>
<dbReference type="Pfam" id="PF01432">
    <property type="entry name" value="Peptidase_M3"/>
    <property type="match status" value="1"/>
</dbReference>
<keyword evidence="6 9" id="KW-0482">Metalloprotease</keyword>
<dbReference type="GO" id="GO:0006508">
    <property type="term" value="P:proteolysis"/>
    <property type="evidence" value="ECO:0007669"/>
    <property type="project" value="UniProtKB-KW"/>
</dbReference>
<protein>
    <recommendedName>
        <fullName evidence="8">oligopeptidase A</fullName>
        <ecNumber evidence="8">3.4.24.70</ecNumber>
    </recommendedName>
</protein>
<keyword evidence="5 9" id="KW-0862">Zinc</keyword>
<dbReference type="InterPro" id="IPR034005">
    <property type="entry name" value="M3A_DCP"/>
</dbReference>
<name>Q7V290_PROMP</name>
<comment type="catalytic activity">
    <reaction evidence="7">
        <text>Hydrolysis of oligopeptides, with broad specificity. Gly or Ala commonly occur as P1 or P1' residues, but more distant residues are also important, as is shown by the fact that Z-Gly-Pro-Gly-|-Gly-Pro-Ala is cleaved, but not Z-(Gly)(5).</text>
        <dbReference type="EC" id="3.4.24.70"/>
    </reaction>
</comment>
<proteinExistence type="inferred from homology"/>
<evidence type="ECO:0000256" key="2">
    <source>
        <dbReference type="ARBA" id="ARBA00022670"/>
    </source>
</evidence>
<dbReference type="InterPro" id="IPR045090">
    <property type="entry name" value="Pept_M3A_M3B"/>
</dbReference>
<evidence type="ECO:0000256" key="9">
    <source>
        <dbReference type="RuleBase" id="RU003435"/>
    </source>
</evidence>
<evidence type="ECO:0000256" key="6">
    <source>
        <dbReference type="ARBA" id="ARBA00023049"/>
    </source>
</evidence>
<dbReference type="Gene3D" id="1.10.1370.40">
    <property type="match status" value="1"/>
</dbReference>
<evidence type="ECO:0000256" key="4">
    <source>
        <dbReference type="ARBA" id="ARBA00022801"/>
    </source>
</evidence>
<dbReference type="GO" id="GO:0004222">
    <property type="term" value="F:metalloendopeptidase activity"/>
    <property type="evidence" value="ECO:0007669"/>
    <property type="project" value="UniProtKB-EC"/>
</dbReference>
<dbReference type="InterPro" id="IPR001567">
    <property type="entry name" value="Pept_M3A_M3B_dom"/>
</dbReference>
<keyword evidence="4 9" id="KW-0378">Hydrolase</keyword>
<dbReference type="SUPFAM" id="SSF55486">
    <property type="entry name" value="Metalloproteases ('zincins'), catalytic domain"/>
    <property type="match status" value="1"/>
</dbReference>
<dbReference type="Pfam" id="PF19310">
    <property type="entry name" value="TOP_N"/>
    <property type="match status" value="1"/>
</dbReference>
<dbReference type="InterPro" id="IPR024079">
    <property type="entry name" value="MetalloPept_cat_dom_sf"/>
</dbReference>
<feature type="domain" description="Oligopeptidase A N-terminal" evidence="11">
    <location>
        <begin position="33"/>
        <end position="151"/>
    </location>
</feature>
<dbReference type="Gene3D" id="1.10.1370.10">
    <property type="entry name" value="Neurolysin, domain 3"/>
    <property type="match status" value="1"/>
</dbReference>
<evidence type="ECO:0000313" key="12">
    <source>
        <dbReference type="EMBL" id="CAE19052.1"/>
    </source>
</evidence>
<dbReference type="eggNOG" id="COG0339">
    <property type="taxonomic scope" value="Bacteria"/>
</dbReference>
<dbReference type="GO" id="GO:0006518">
    <property type="term" value="P:peptide metabolic process"/>
    <property type="evidence" value="ECO:0007669"/>
    <property type="project" value="TreeGrafter"/>
</dbReference>
<dbReference type="FunFam" id="3.40.390.10:FF:000009">
    <property type="entry name" value="Oligopeptidase A"/>
    <property type="match status" value="1"/>
</dbReference>
<keyword evidence="2 9" id="KW-0645">Protease</keyword>
<dbReference type="KEGG" id="pmm:PMM0593"/>
<dbReference type="AlphaFoldDB" id="Q7V290"/>
<evidence type="ECO:0000256" key="8">
    <source>
        <dbReference type="ARBA" id="ARBA00026100"/>
    </source>
</evidence>
<dbReference type="Gene3D" id="3.40.390.10">
    <property type="entry name" value="Collagenase (Catalytic Domain)"/>
    <property type="match status" value="1"/>
</dbReference>
<keyword evidence="3 9" id="KW-0479">Metal-binding</keyword>
<evidence type="ECO:0000256" key="3">
    <source>
        <dbReference type="ARBA" id="ARBA00022723"/>
    </source>
</evidence>
<feature type="domain" description="Peptidase M3A/M3B catalytic" evidence="10">
    <location>
        <begin position="234"/>
        <end position="690"/>
    </location>
</feature>